<comment type="catalytic activity">
    <reaction evidence="5">
        <text>[3Fe-4S](1+)-[protein] + Fe(2+)-[Dph3] = [3Fe-4S](0)-[protein] + Fe(3+)-[Dph3]</text>
        <dbReference type="Rhea" id="RHEA:71235"/>
        <dbReference type="Rhea" id="RHEA-COMP:17996"/>
        <dbReference type="Rhea" id="RHEA-COMP:17997"/>
        <dbReference type="Rhea" id="RHEA-COMP:18002"/>
        <dbReference type="Rhea" id="RHEA-COMP:18003"/>
        <dbReference type="ChEBI" id="CHEBI:29033"/>
        <dbReference type="ChEBI" id="CHEBI:29034"/>
        <dbReference type="ChEBI" id="CHEBI:33751"/>
        <dbReference type="ChEBI" id="CHEBI:47402"/>
        <dbReference type="ChEBI" id="CHEBI:83228"/>
    </reaction>
</comment>
<dbReference type="InterPro" id="IPR044248">
    <property type="entry name" value="DPH3/4-like"/>
</dbReference>
<dbReference type="EMBL" id="MCFI01000002">
    <property type="protein sequence ID" value="ORY86863.1"/>
    <property type="molecule type" value="Genomic_DNA"/>
</dbReference>
<evidence type="ECO:0000256" key="3">
    <source>
        <dbReference type="ARBA" id="ARBA00023004"/>
    </source>
</evidence>
<reference evidence="9 10" key="1">
    <citation type="submission" date="2016-07" db="EMBL/GenBank/DDBJ databases">
        <title>Pervasive Adenine N6-methylation of Active Genes in Fungi.</title>
        <authorList>
            <consortium name="DOE Joint Genome Institute"/>
            <person name="Mondo S.J."/>
            <person name="Dannebaum R.O."/>
            <person name="Kuo R.C."/>
            <person name="Labutti K."/>
            <person name="Haridas S."/>
            <person name="Kuo A."/>
            <person name="Salamov A."/>
            <person name="Ahrendt S.R."/>
            <person name="Lipzen A."/>
            <person name="Sullivan W."/>
            <person name="Andreopoulos W.B."/>
            <person name="Clum A."/>
            <person name="Lindquist E."/>
            <person name="Daum C."/>
            <person name="Ramamoorthy G.K."/>
            <person name="Gryganskyi A."/>
            <person name="Culley D."/>
            <person name="Magnuson J.K."/>
            <person name="James T.Y."/>
            <person name="O'Malley M.A."/>
            <person name="Stajich J.E."/>
            <person name="Spatafora J.W."/>
            <person name="Visel A."/>
            <person name="Grigoriev I.V."/>
        </authorList>
    </citation>
    <scope>NUCLEOTIDE SEQUENCE [LARGE SCALE GENOMIC DNA]</scope>
    <source>
        <strain evidence="9 10">12-1054</strain>
    </source>
</reference>
<dbReference type="AlphaFoldDB" id="A0A1Y2FS90"/>
<protein>
    <recommendedName>
        <fullName evidence="6">Diphthamide biosynthesis protein 3</fullName>
    </recommendedName>
</protein>
<dbReference type="OrthoDB" id="66964at2759"/>
<dbReference type="PANTHER" id="PTHR21454:SF31">
    <property type="entry name" value="DIPHTHAMIDE BIOSYNTHESIS PROTEIN 3"/>
    <property type="match status" value="1"/>
</dbReference>
<comment type="caution">
    <text evidence="9">The sequence shown here is derived from an EMBL/GenBank/DDBJ whole genome shotgun (WGS) entry which is preliminary data.</text>
</comment>
<gene>
    <name evidence="9" type="ORF">BCR37DRAFT_127382</name>
</gene>
<keyword evidence="3" id="KW-0408">Iron</keyword>
<dbReference type="GO" id="GO:0017183">
    <property type="term" value="P:protein histidyl modification to diphthamide"/>
    <property type="evidence" value="ECO:0007669"/>
    <property type="project" value="UniProtKB-UniPathway"/>
</dbReference>
<comment type="catalytic activity">
    <reaction evidence="7">
        <text>2 [3Fe-4S](0)-[protein] + 2 Fe(2+)-[Dph3] + NADH = 2 [4Fe-4S](1+)-[protein] + 2 [Dph3] + NAD(+) + H(+)</text>
        <dbReference type="Rhea" id="RHEA:71239"/>
        <dbReference type="Rhea" id="RHEA-COMP:17997"/>
        <dbReference type="Rhea" id="RHEA-COMP:17998"/>
        <dbReference type="Rhea" id="RHEA-COMP:18001"/>
        <dbReference type="Rhea" id="RHEA-COMP:18002"/>
        <dbReference type="ChEBI" id="CHEBI:15378"/>
        <dbReference type="ChEBI" id="CHEBI:29033"/>
        <dbReference type="ChEBI" id="CHEBI:33723"/>
        <dbReference type="ChEBI" id="CHEBI:47402"/>
        <dbReference type="ChEBI" id="CHEBI:57540"/>
        <dbReference type="ChEBI" id="CHEBI:57945"/>
        <dbReference type="ChEBI" id="CHEBI:83228"/>
    </reaction>
</comment>
<evidence type="ECO:0000256" key="7">
    <source>
        <dbReference type="ARBA" id="ARBA00048125"/>
    </source>
</evidence>
<dbReference type="RefSeq" id="XP_040727719.1">
    <property type="nucleotide sequence ID" value="XM_040866044.1"/>
</dbReference>
<dbReference type="PROSITE" id="PS51074">
    <property type="entry name" value="DPH_MB"/>
    <property type="match status" value="1"/>
</dbReference>
<dbReference type="GeneID" id="63782643"/>
<evidence type="ECO:0000313" key="10">
    <source>
        <dbReference type="Proteomes" id="UP000193685"/>
    </source>
</evidence>
<evidence type="ECO:0000256" key="6">
    <source>
        <dbReference type="ARBA" id="ARBA00041070"/>
    </source>
</evidence>
<dbReference type="InterPro" id="IPR007872">
    <property type="entry name" value="DPH_MB_dom"/>
</dbReference>
<dbReference type="PANTHER" id="PTHR21454">
    <property type="entry name" value="DPH3 HOMOLOG-RELATED"/>
    <property type="match status" value="1"/>
</dbReference>
<dbReference type="GO" id="GO:0046872">
    <property type="term" value="F:metal ion binding"/>
    <property type="evidence" value="ECO:0007669"/>
    <property type="project" value="UniProtKB-KW"/>
</dbReference>
<evidence type="ECO:0000256" key="2">
    <source>
        <dbReference type="ARBA" id="ARBA00022723"/>
    </source>
</evidence>
<dbReference type="STRING" id="56484.A0A1Y2FS90"/>
<dbReference type="Proteomes" id="UP000193685">
    <property type="component" value="Unassembled WGS sequence"/>
</dbReference>
<accession>A0A1Y2FS90</accession>
<keyword evidence="10" id="KW-1185">Reference proteome</keyword>
<feature type="domain" description="DPH-type MB" evidence="8">
    <location>
        <begin position="6"/>
        <end position="62"/>
    </location>
</feature>
<name>A0A1Y2FS90_PROLT</name>
<evidence type="ECO:0000256" key="1">
    <source>
        <dbReference type="ARBA" id="ARBA00005156"/>
    </source>
</evidence>
<dbReference type="Gene3D" id="3.10.660.10">
    <property type="entry name" value="DPH Zinc finger"/>
    <property type="match status" value="1"/>
</dbReference>
<keyword evidence="2" id="KW-0479">Metal-binding</keyword>
<dbReference type="UniPathway" id="UPA00559"/>
<evidence type="ECO:0000256" key="5">
    <source>
        <dbReference type="ARBA" id="ARBA00036267"/>
    </source>
</evidence>
<evidence type="ECO:0000256" key="4">
    <source>
        <dbReference type="ARBA" id="ARBA00024032"/>
    </source>
</evidence>
<dbReference type="OMA" id="LFTYPCP"/>
<dbReference type="Pfam" id="PF05207">
    <property type="entry name" value="Zn_ribbon_CSL"/>
    <property type="match status" value="1"/>
</dbReference>
<organism evidence="9 10">
    <name type="scientific">Protomyces lactucae-debilis</name>
    <dbReference type="NCBI Taxonomy" id="2754530"/>
    <lineage>
        <taxon>Eukaryota</taxon>
        <taxon>Fungi</taxon>
        <taxon>Dikarya</taxon>
        <taxon>Ascomycota</taxon>
        <taxon>Taphrinomycotina</taxon>
        <taxon>Taphrinomycetes</taxon>
        <taxon>Taphrinales</taxon>
        <taxon>Protomycetaceae</taxon>
        <taxon>Protomyces</taxon>
    </lineage>
</organism>
<evidence type="ECO:0000313" key="9">
    <source>
        <dbReference type="EMBL" id="ORY86863.1"/>
    </source>
</evidence>
<sequence>MSEGGFYDEVEIEDMSFDKEKNLYHFPCPCGDRFEITVEQLKEGDDIARCPSCSLIILVIYDQDDYLSDEEEEGVLIPTNEKVEALTAVAA</sequence>
<dbReference type="InterPro" id="IPR036671">
    <property type="entry name" value="DPH_MB_sf"/>
</dbReference>
<evidence type="ECO:0000259" key="8">
    <source>
        <dbReference type="PROSITE" id="PS51074"/>
    </source>
</evidence>
<comment type="similarity">
    <text evidence="4">Belongs to the DPH3 family.</text>
</comment>
<dbReference type="FunFam" id="3.10.660.10:FF:000001">
    <property type="entry name" value="Diphthamide biosynthesis 3"/>
    <property type="match status" value="1"/>
</dbReference>
<dbReference type="SUPFAM" id="SSF144217">
    <property type="entry name" value="CSL zinc finger"/>
    <property type="match status" value="1"/>
</dbReference>
<proteinExistence type="inferred from homology"/>
<comment type="pathway">
    <text evidence="1">Protein modification; peptidyl-diphthamide biosynthesis.</text>
</comment>